<evidence type="ECO:0000313" key="2">
    <source>
        <dbReference type="EMBL" id="KAB2599661.1"/>
    </source>
</evidence>
<reference evidence="2 3" key="3">
    <citation type="submission" date="2019-11" db="EMBL/GenBank/DDBJ databases">
        <title>A de novo genome assembly of a pear dwarfing rootstock.</title>
        <authorList>
            <person name="Wang F."/>
            <person name="Wang J."/>
            <person name="Li S."/>
            <person name="Zhang Y."/>
            <person name="Fang M."/>
            <person name="Ma L."/>
            <person name="Zhao Y."/>
            <person name="Jiang S."/>
        </authorList>
    </citation>
    <scope>NUCLEOTIDE SEQUENCE [LARGE SCALE GENOMIC DNA]</scope>
    <source>
        <strain evidence="2">S2</strain>
        <tissue evidence="2">Leaf</tissue>
    </source>
</reference>
<comment type="caution">
    <text evidence="2">The sequence shown here is derived from an EMBL/GenBank/DDBJ whole genome shotgun (WGS) entry which is preliminary data.</text>
</comment>
<evidence type="ECO:0000313" key="3">
    <source>
        <dbReference type="Proteomes" id="UP000327157"/>
    </source>
</evidence>
<dbReference type="Proteomes" id="UP000327157">
    <property type="component" value="Chromosome 13"/>
</dbReference>
<name>A0A5N5FCU7_9ROSA</name>
<evidence type="ECO:0000256" key="1">
    <source>
        <dbReference type="SAM" id="SignalP"/>
    </source>
</evidence>
<keyword evidence="1" id="KW-0732">Signal</keyword>
<dbReference type="AlphaFoldDB" id="A0A5N5FCU7"/>
<dbReference type="OrthoDB" id="1194176at2759"/>
<feature type="chain" id="PRO_5024373606" description="Defensin-like protein" evidence="1">
    <location>
        <begin position="23"/>
        <end position="107"/>
    </location>
</feature>
<proteinExistence type="predicted"/>
<reference evidence="3" key="2">
    <citation type="submission" date="2019-10" db="EMBL/GenBank/DDBJ databases">
        <title>A de novo genome assembly of a pear dwarfing rootstock.</title>
        <authorList>
            <person name="Wang F."/>
            <person name="Wang J."/>
            <person name="Li S."/>
            <person name="Zhang Y."/>
            <person name="Fang M."/>
            <person name="Ma L."/>
            <person name="Zhao Y."/>
            <person name="Jiang S."/>
        </authorList>
    </citation>
    <scope>NUCLEOTIDE SEQUENCE [LARGE SCALE GENOMIC DNA]</scope>
</reference>
<protein>
    <recommendedName>
        <fullName evidence="4">Defensin-like protein</fullName>
    </recommendedName>
</protein>
<keyword evidence="3" id="KW-1185">Reference proteome</keyword>
<reference evidence="2 3" key="1">
    <citation type="submission" date="2019-09" db="EMBL/GenBank/DDBJ databases">
        <authorList>
            <person name="Ou C."/>
        </authorList>
    </citation>
    <scope>NUCLEOTIDE SEQUENCE [LARGE SCALE GENOMIC DNA]</scope>
    <source>
        <strain evidence="2">S2</strain>
        <tissue evidence="2">Leaf</tissue>
    </source>
</reference>
<evidence type="ECO:0008006" key="4">
    <source>
        <dbReference type="Google" id="ProtNLM"/>
    </source>
</evidence>
<accession>A0A5N5FCU7</accession>
<organism evidence="2 3">
    <name type="scientific">Pyrus ussuriensis x Pyrus communis</name>
    <dbReference type="NCBI Taxonomy" id="2448454"/>
    <lineage>
        <taxon>Eukaryota</taxon>
        <taxon>Viridiplantae</taxon>
        <taxon>Streptophyta</taxon>
        <taxon>Embryophyta</taxon>
        <taxon>Tracheophyta</taxon>
        <taxon>Spermatophyta</taxon>
        <taxon>Magnoliopsida</taxon>
        <taxon>eudicotyledons</taxon>
        <taxon>Gunneridae</taxon>
        <taxon>Pentapetalae</taxon>
        <taxon>rosids</taxon>
        <taxon>fabids</taxon>
        <taxon>Rosales</taxon>
        <taxon>Rosaceae</taxon>
        <taxon>Amygdaloideae</taxon>
        <taxon>Maleae</taxon>
        <taxon>Pyrus</taxon>
    </lineage>
</organism>
<sequence>MAKFHAFFYLLLVLLLFTSVNAKVCRLATIGGGCPDVNECNLTCSPCYRNVGRVTSYCDPGGEGFPFGSCVCVMSDGAPCNPRDPPKCPNWPRSVAATATNFTANYN</sequence>
<gene>
    <name evidence="2" type="ORF">D8674_009932</name>
</gene>
<feature type="signal peptide" evidence="1">
    <location>
        <begin position="1"/>
        <end position="22"/>
    </location>
</feature>
<dbReference type="EMBL" id="SMOL01000753">
    <property type="protein sequence ID" value="KAB2599661.1"/>
    <property type="molecule type" value="Genomic_DNA"/>
</dbReference>